<keyword evidence="7" id="KW-0732">Signal</keyword>
<comment type="caution">
    <text evidence="13">The sequence shown here is derived from an EMBL/GenBank/DDBJ whole genome shotgun (WGS) entry which is preliminary data.</text>
</comment>
<name>A0A1A9LI82_9FLAO</name>
<dbReference type="PANTHER" id="PTHR31120:SF6">
    <property type="entry name" value="METALLOPROTEASE TIKI HOMOLOG"/>
    <property type="match status" value="1"/>
</dbReference>
<dbReference type="GO" id="GO:0046872">
    <property type="term" value="F:metal ion binding"/>
    <property type="evidence" value="ECO:0007669"/>
    <property type="project" value="UniProtKB-KW"/>
</dbReference>
<evidence type="ECO:0000256" key="10">
    <source>
        <dbReference type="ARBA" id="ARBA00023049"/>
    </source>
</evidence>
<protein>
    <recommendedName>
        <fullName evidence="15">TraB/GumN family protein</fullName>
    </recommendedName>
</protein>
<dbReference type="AlphaFoldDB" id="A0A1A9LI82"/>
<organism evidence="13 14">
    <name type="scientific">Aequorivita soesokkakensis</name>
    <dbReference type="NCBI Taxonomy" id="1385699"/>
    <lineage>
        <taxon>Bacteria</taxon>
        <taxon>Pseudomonadati</taxon>
        <taxon>Bacteroidota</taxon>
        <taxon>Flavobacteriia</taxon>
        <taxon>Flavobacteriales</taxon>
        <taxon>Flavobacteriaceae</taxon>
        <taxon>Aequorivita</taxon>
    </lineage>
</organism>
<keyword evidence="4" id="KW-0645">Protease</keyword>
<sequence>MTTTARLYFLLVFIFFNITFLNAQTRDNYDLLWEIQHKDSNKKSYIFGTLHVKDNRAFKFSDSVIPAIKKSEMFALEIHPDSVYDNFDDNYYSTGLENVFKKILSKEDYARLKNRFYELNNTDLDSFPLMHPQLIESMLTKEKDKPDDKQTFLDAYLYGIAYNNKKQIAGLEKIEDQIPTIDKIDENDIKESILYLLDSSIEEQEEQLERIIELYYNGNIDEILYYVNLNEPADEIMVKRNNVMANSIEDIMKDHTVFAAVGTAHLPGKNGVIDLLRKKGYTVKKVNATFTQSEEPYQIIPDTDHWYEDNNKELGYSVLTPNKAISMNLGGKFETQTSTDLIFGGTFAYMAMDLRSETLKKDFDFVENIIKGQMASETDSLISKRTFQKDSVQFTEVLIRKNENISRMQLAFANKIVYFFFTENTMDEVKSPYADAFFNSIKVFSPKYSPSVWHTKIDSIGAYSVRFPDVEKDLSHEKENPNGEERSPYDLKIFTSSDKAEHTLYLFRYNDQPLGYYINQKAAYYDYFENYFKERGILISEPKSITMDGIEGKAYEIMFADKYHTVAKLFLRGNRTYLLMAQKTVENEKVTANDEFLNSFKFLPYAEAPFDSIVNISEKYSFKTPNKKVILDEEPYEAESEYSYVKNYSALDLQTAGTYLVQEIKLKPYYRQKSLEVFYEEYVDALKDYNDTLISNIPTTVAGKPAREILMENPNTHVKQRMKLLLDDDTIFLFLTYLGDEEINEPRVDEFFNSFEIKNNTSKFNLSASKADLIFKNLKSKDSVKFKEAKGALGYYTFDASEYKILEKNLKNRYRDDSIYYGAKYYIISNLVTLRNTETLKTLTNYYKNKKTSNNARLAILERILDFENEEASATYFDLLENHQPERVSGTPFNVLYSLSDTIPLFVANDERFARLADTKDYRDKIAAFYKNNVLKDSVYGGKMPLLKNTLLKNMYADAKAYIDTIARKNSSFINYNLIYNYIDIAKTVKESNSDINKTLKFLVDELEEDQWLRTQALMACIELDIEIDQKTLNDAFEDMYSRFEMMESMVEVEKTELIPEEYLEPIEFAKLSLYNTAGGEYEEYPNIFEYLGETTIDDKNYYAFTFSYTEDDGEKYFGIAEETAINFSDFKMANAYVDWEVFEEDWQTQAANLIKETTTIDNEVID</sequence>
<dbReference type="CDD" id="cd14789">
    <property type="entry name" value="Tiki"/>
    <property type="match status" value="1"/>
</dbReference>
<dbReference type="GO" id="GO:0004222">
    <property type="term" value="F:metalloendopeptidase activity"/>
    <property type="evidence" value="ECO:0007669"/>
    <property type="project" value="TreeGrafter"/>
</dbReference>
<dbReference type="InterPro" id="IPR040230">
    <property type="entry name" value="TIKI1/2-like"/>
</dbReference>
<evidence type="ECO:0000313" key="14">
    <source>
        <dbReference type="Proteomes" id="UP000077552"/>
    </source>
</evidence>
<reference evidence="13 14" key="1">
    <citation type="submission" date="2016-05" db="EMBL/GenBank/DDBJ databases">
        <title>Genome sequencing of Vitellibacter soesokkakensis RSSK-12.</title>
        <authorList>
            <person name="Thevarajoo S."/>
            <person name="Selvaratnam C."/>
            <person name="Goh K.M."/>
            <person name="Chan K.-G."/>
            <person name="Chong C.S."/>
        </authorList>
    </citation>
    <scope>NUCLEOTIDE SEQUENCE [LARGE SCALE GENOMIC DNA]</scope>
    <source>
        <strain evidence="13 14">RSSK-12</strain>
    </source>
</reference>
<accession>A0A1A9LI82</accession>
<keyword evidence="12" id="KW-0325">Glycoprotein</keyword>
<dbReference type="GO" id="GO:0016020">
    <property type="term" value="C:membrane"/>
    <property type="evidence" value="ECO:0007669"/>
    <property type="project" value="UniProtKB-SubCell"/>
</dbReference>
<evidence type="ECO:0000256" key="11">
    <source>
        <dbReference type="ARBA" id="ARBA00023136"/>
    </source>
</evidence>
<dbReference type="OrthoDB" id="9798714at2"/>
<dbReference type="Pfam" id="PF01963">
    <property type="entry name" value="TraB_PrgY_gumN"/>
    <property type="match status" value="1"/>
</dbReference>
<evidence type="ECO:0000256" key="1">
    <source>
        <dbReference type="ARBA" id="ARBA00001936"/>
    </source>
</evidence>
<evidence type="ECO:0000313" key="13">
    <source>
        <dbReference type="EMBL" id="OAD92636.1"/>
    </source>
</evidence>
<evidence type="ECO:0000256" key="2">
    <source>
        <dbReference type="ARBA" id="ARBA00001941"/>
    </source>
</evidence>
<keyword evidence="9" id="KW-1133">Transmembrane helix</keyword>
<evidence type="ECO:0000256" key="5">
    <source>
        <dbReference type="ARBA" id="ARBA00022692"/>
    </source>
</evidence>
<evidence type="ECO:0000256" key="7">
    <source>
        <dbReference type="ARBA" id="ARBA00022729"/>
    </source>
</evidence>
<evidence type="ECO:0000256" key="3">
    <source>
        <dbReference type="ARBA" id="ARBA00004479"/>
    </source>
</evidence>
<dbReference type="RefSeq" id="WP_068760585.1">
    <property type="nucleotide sequence ID" value="NZ_LXIE01000001.1"/>
</dbReference>
<comment type="subcellular location">
    <subcellularLocation>
        <location evidence="3">Membrane</location>
        <topology evidence="3">Single-pass type I membrane protein</topology>
    </subcellularLocation>
</comment>
<keyword evidence="11" id="KW-0472">Membrane</keyword>
<dbReference type="PANTHER" id="PTHR31120">
    <property type="entry name" value="METALLOPROTEASE TIKI"/>
    <property type="match status" value="1"/>
</dbReference>
<keyword evidence="5" id="KW-0812">Transmembrane</keyword>
<evidence type="ECO:0000256" key="8">
    <source>
        <dbReference type="ARBA" id="ARBA00022801"/>
    </source>
</evidence>
<keyword evidence="10" id="KW-0482">Metalloprotease</keyword>
<dbReference type="EMBL" id="LXIE01000001">
    <property type="protein sequence ID" value="OAD92636.1"/>
    <property type="molecule type" value="Genomic_DNA"/>
</dbReference>
<evidence type="ECO:0000256" key="12">
    <source>
        <dbReference type="ARBA" id="ARBA00023180"/>
    </source>
</evidence>
<dbReference type="GO" id="GO:0030178">
    <property type="term" value="P:negative regulation of Wnt signaling pathway"/>
    <property type="evidence" value="ECO:0007669"/>
    <property type="project" value="InterPro"/>
</dbReference>
<dbReference type="Proteomes" id="UP000077552">
    <property type="component" value="Unassembled WGS sequence"/>
</dbReference>
<keyword evidence="8" id="KW-0378">Hydrolase</keyword>
<evidence type="ECO:0000256" key="9">
    <source>
        <dbReference type="ARBA" id="ARBA00022989"/>
    </source>
</evidence>
<keyword evidence="14" id="KW-1185">Reference proteome</keyword>
<keyword evidence="6" id="KW-0479">Metal-binding</keyword>
<dbReference type="STRING" id="1385699.A7A78_01630"/>
<evidence type="ECO:0008006" key="15">
    <source>
        <dbReference type="Google" id="ProtNLM"/>
    </source>
</evidence>
<dbReference type="InterPro" id="IPR002816">
    <property type="entry name" value="TraB/PrgY/GumN_fam"/>
</dbReference>
<proteinExistence type="predicted"/>
<evidence type="ECO:0000256" key="4">
    <source>
        <dbReference type="ARBA" id="ARBA00022670"/>
    </source>
</evidence>
<comment type="cofactor">
    <cofactor evidence="1">
        <name>Mn(2+)</name>
        <dbReference type="ChEBI" id="CHEBI:29035"/>
    </cofactor>
</comment>
<evidence type="ECO:0000256" key="6">
    <source>
        <dbReference type="ARBA" id="ARBA00022723"/>
    </source>
</evidence>
<gene>
    <name evidence="13" type="ORF">A7A78_01630</name>
</gene>
<comment type="cofactor">
    <cofactor evidence="2">
        <name>Co(2+)</name>
        <dbReference type="ChEBI" id="CHEBI:48828"/>
    </cofactor>
</comment>
<dbReference type="GO" id="GO:0006508">
    <property type="term" value="P:proteolysis"/>
    <property type="evidence" value="ECO:0007669"/>
    <property type="project" value="UniProtKB-KW"/>
</dbReference>